<dbReference type="RefSeq" id="WP_068390551.1">
    <property type="nucleotide sequence ID" value="NZ_LSZO01000162.1"/>
</dbReference>
<dbReference type="InterPro" id="IPR002491">
    <property type="entry name" value="ABC_transptr_periplasmic_BD"/>
</dbReference>
<dbReference type="Pfam" id="PF01497">
    <property type="entry name" value="Peripla_BP_2"/>
    <property type="match status" value="1"/>
</dbReference>
<name>A0A139SSK5_9GAMM</name>
<evidence type="ECO:0000313" key="5">
    <source>
        <dbReference type="Proteomes" id="UP000072660"/>
    </source>
</evidence>
<dbReference type="InterPro" id="IPR050902">
    <property type="entry name" value="ABC_Transporter_SBP"/>
</dbReference>
<feature type="domain" description="Fe/B12 periplasmic-binding" evidence="3">
    <location>
        <begin position="27"/>
        <end position="287"/>
    </location>
</feature>
<keyword evidence="1" id="KW-0175">Coiled coil</keyword>
<dbReference type="SUPFAM" id="SSF53807">
    <property type="entry name" value="Helical backbone' metal receptor"/>
    <property type="match status" value="1"/>
</dbReference>
<feature type="signal peptide" evidence="2">
    <location>
        <begin position="1"/>
        <end position="20"/>
    </location>
</feature>
<evidence type="ECO:0000313" key="4">
    <source>
        <dbReference type="EMBL" id="KXU37565.1"/>
    </source>
</evidence>
<proteinExistence type="predicted"/>
<dbReference type="EMBL" id="LSZO01000162">
    <property type="protein sequence ID" value="KXU37565.1"/>
    <property type="molecule type" value="Genomic_DNA"/>
</dbReference>
<accession>A0A139SSK5</accession>
<dbReference type="Gene3D" id="3.40.50.1980">
    <property type="entry name" value="Nitrogenase molybdenum iron protein domain"/>
    <property type="match status" value="2"/>
</dbReference>
<dbReference type="PROSITE" id="PS50983">
    <property type="entry name" value="FE_B12_PBP"/>
    <property type="match status" value="1"/>
</dbReference>
<feature type="chain" id="PRO_5007299446" evidence="2">
    <location>
        <begin position="21"/>
        <end position="288"/>
    </location>
</feature>
<comment type="caution">
    <text evidence="4">The sequence shown here is derived from an EMBL/GenBank/DDBJ whole genome shotgun (WGS) entry which is preliminary data.</text>
</comment>
<dbReference type="OrthoDB" id="9797736at2"/>
<sequence length="288" mass="30953">MRLIRLLGLLSVVVFGQAQAEALLPERWVSAGSALSEWIAVLGGQHKLVGVDSTSQFPQVLTKLPSIGYQRQLSAEGILSLKPDILVGTEEMGPPPVLEQLKAAGLRIERFSAKADLEALADNLTRLGHLLGAEEQAAQLLNNYRLKLAKLQAQVREMEQNGRPKPKALLLLSHAGTRPMAAGTDTAADWLIKQAGGENLATHQGYKAISSEALLAMNPEVLIFTDRSLPSRDAMQAQLAQDPALAASRAAQSGRLLSLEPTLLVGGLGARLPEELARLMQAFYSEHP</sequence>
<feature type="coiled-coil region" evidence="1">
    <location>
        <begin position="134"/>
        <end position="161"/>
    </location>
</feature>
<evidence type="ECO:0000259" key="3">
    <source>
        <dbReference type="PROSITE" id="PS50983"/>
    </source>
</evidence>
<dbReference type="AlphaFoldDB" id="A0A139SSK5"/>
<reference evidence="4 5" key="1">
    <citation type="submission" date="2016-02" db="EMBL/GenBank/DDBJ databases">
        <authorList>
            <person name="Wen L."/>
            <person name="He K."/>
            <person name="Yang H."/>
        </authorList>
    </citation>
    <scope>NUCLEOTIDE SEQUENCE [LARGE SCALE GENOMIC DNA]</scope>
    <source>
        <strain evidence="4 5">CV58</strain>
    </source>
</reference>
<organism evidence="4 5">
    <name type="scientific">Ventosimonas gracilis</name>
    <dbReference type="NCBI Taxonomy" id="1680762"/>
    <lineage>
        <taxon>Bacteria</taxon>
        <taxon>Pseudomonadati</taxon>
        <taxon>Pseudomonadota</taxon>
        <taxon>Gammaproteobacteria</taxon>
        <taxon>Pseudomonadales</taxon>
        <taxon>Ventosimonadaceae</taxon>
        <taxon>Ventosimonas</taxon>
    </lineage>
</organism>
<protein>
    <submittedName>
        <fullName evidence="4">ABC transporter substrate-binding protein</fullName>
    </submittedName>
</protein>
<evidence type="ECO:0000256" key="2">
    <source>
        <dbReference type="SAM" id="SignalP"/>
    </source>
</evidence>
<dbReference type="Proteomes" id="UP000072660">
    <property type="component" value="Unassembled WGS sequence"/>
</dbReference>
<gene>
    <name evidence="4" type="ORF">AXE65_02950</name>
</gene>
<evidence type="ECO:0000256" key="1">
    <source>
        <dbReference type="SAM" id="Coils"/>
    </source>
</evidence>
<keyword evidence="2" id="KW-0732">Signal</keyword>
<dbReference type="PANTHER" id="PTHR30535">
    <property type="entry name" value="VITAMIN B12-BINDING PROTEIN"/>
    <property type="match status" value="1"/>
</dbReference>
<keyword evidence="5" id="KW-1185">Reference proteome</keyword>
<dbReference type="PANTHER" id="PTHR30535:SF4">
    <property type="entry name" value="HEMIN-BINDING PERIPLASMIC PROTEIN HMUT"/>
    <property type="match status" value="1"/>
</dbReference>